<sequence>MKKHCAVLIKAVGVVQGVGFRPFVFNLAGKLHLYGFVRNTGFGAEIIVEGKKDDVVKFLSDLKKSKFKAEYTAQETAAKRYENFRIKESKKTPILSEFPSDLAMCNECKKELFSKNDRRHNYSFINCVNCGPRFSIIKKLPYDRKNTSMAKFKMCPACLAEYNNPKNRRFHAQPNACSVCGPQISLFDKNTKLISVKEKALKDAIKFLKSGKIVAVKGIGGYHLMCDASNINAVKLLRKRKNRPYKPFAVMADIKTAKKLCRVNKYEENELTSSKAPIVILEKKRKDKKLSALSANATLGVMLAYAPIHHLIIKEIPFLAATSGNRSDEPLSAREDEAFKNLSQIADYFLTHNREIENRSDDSIVRFLPNSGEKIIIRRSRGFVPEPLDINIADSVIAAGGDLKNNFCITRNAKTYMSQFVGDLANKSNMDFYAESIKKMASFLDVNPKTQMCDAHNGYASSQYFKNKFQKPKIVFHHYAHIASVIAEHNLKGNILGFAFDGNGLGEDGKIWGGEIVIFDGKNFSRAAHLDYFNLPGGDLCAQEIWRNAASLLHKYNFDSYIPKFFGKLNWRAAVKMIDSNINSFATSSMGRVFDAVSAILNIKTFAAFEAEGAIALEDAAWRALRKNNIAAEYDFEVKNDVIDLKKTFTGILSDLDNKIQKDIISLKFHNTIISVITACCKKFNAKTVALSGGVFQNMLLLSKTVEKLRKKKIKVYFNQKVPANDGGIALGQAYISKLASKNDKI</sequence>
<keyword evidence="9" id="KW-0378">Hydrolase</keyword>
<dbReference type="Pfam" id="PF00708">
    <property type="entry name" value="Acylphosphatase"/>
    <property type="match status" value="1"/>
</dbReference>
<dbReference type="GO" id="GO:0008270">
    <property type="term" value="F:zinc ion binding"/>
    <property type="evidence" value="ECO:0007669"/>
    <property type="project" value="UniProtKB-KW"/>
</dbReference>
<keyword evidence="6" id="KW-0862">Zinc</keyword>
<dbReference type="FunFam" id="3.30.420.40:FF:000124">
    <property type="entry name" value="Carbamoyltransferase HypF"/>
    <property type="match status" value="1"/>
</dbReference>
<comment type="catalytic activity">
    <reaction evidence="7">
        <text>C-terminal L-cysteinyl-[HypE protein] + carbamoyl phosphate + ATP + H2O = C-terminal S-carboxamide-L-cysteinyl-[HypE protein] + AMP + phosphate + diphosphate + H(+)</text>
        <dbReference type="Rhea" id="RHEA:55636"/>
        <dbReference type="Rhea" id="RHEA-COMP:14247"/>
        <dbReference type="Rhea" id="RHEA-COMP:14392"/>
        <dbReference type="ChEBI" id="CHEBI:15377"/>
        <dbReference type="ChEBI" id="CHEBI:15378"/>
        <dbReference type="ChEBI" id="CHEBI:30616"/>
        <dbReference type="ChEBI" id="CHEBI:33019"/>
        <dbReference type="ChEBI" id="CHEBI:43474"/>
        <dbReference type="ChEBI" id="CHEBI:58228"/>
        <dbReference type="ChEBI" id="CHEBI:76913"/>
        <dbReference type="ChEBI" id="CHEBI:139126"/>
        <dbReference type="ChEBI" id="CHEBI:456215"/>
    </reaction>
</comment>
<evidence type="ECO:0000256" key="6">
    <source>
        <dbReference type="ARBA" id="ARBA00022833"/>
    </source>
</evidence>
<dbReference type="PANTHER" id="PTHR42959">
    <property type="entry name" value="CARBAMOYLTRANSFERASE"/>
    <property type="match status" value="1"/>
</dbReference>
<evidence type="ECO:0000313" key="12">
    <source>
        <dbReference type="EMBL" id="AKL97684.1"/>
    </source>
</evidence>
<dbReference type="Pfam" id="PF22521">
    <property type="entry name" value="HypF_C_2"/>
    <property type="match status" value="1"/>
</dbReference>
<dbReference type="Pfam" id="PF07503">
    <property type="entry name" value="zf-HYPF"/>
    <property type="match status" value="2"/>
</dbReference>
<dbReference type="PATRIC" id="fig|1408281.3.peg.317"/>
<dbReference type="InterPro" id="IPR055128">
    <property type="entry name" value="HypF_C_2"/>
</dbReference>
<dbReference type="Gene3D" id="3.90.870.50">
    <property type="match status" value="1"/>
</dbReference>
<evidence type="ECO:0000256" key="3">
    <source>
        <dbReference type="ARBA" id="ARBA00022598"/>
    </source>
</evidence>
<dbReference type="Pfam" id="PF01300">
    <property type="entry name" value="Sua5_yciO_yrdC"/>
    <property type="match status" value="1"/>
</dbReference>
<feature type="active site" evidence="9">
    <location>
        <position position="21"/>
    </location>
</feature>
<comment type="similarity">
    <text evidence="2 8">Belongs to the carbamoyltransferase HypF family.</text>
</comment>
<reference evidence="12 13" key="1">
    <citation type="submission" date="2014-09" db="EMBL/GenBank/DDBJ databases">
        <title>Complete genome sequence of Endomicrobium proavitum.</title>
        <authorList>
            <person name="Zheng H."/>
        </authorList>
    </citation>
    <scope>NUCLEOTIDE SEQUENCE [LARGE SCALE GENOMIC DNA]</scope>
    <source>
        <strain evidence="12 13">Rsa215</strain>
    </source>
</reference>
<evidence type="ECO:0000256" key="2">
    <source>
        <dbReference type="ARBA" id="ARBA00008097"/>
    </source>
</evidence>
<dbReference type="PROSITE" id="PS51163">
    <property type="entry name" value="YRDC"/>
    <property type="match status" value="1"/>
</dbReference>
<gene>
    <name evidence="12" type="primary">hypF</name>
    <name evidence="12" type="ORF">Epro_0305</name>
</gene>
<evidence type="ECO:0000259" key="10">
    <source>
        <dbReference type="PROSITE" id="PS51160"/>
    </source>
</evidence>
<comment type="pathway">
    <text evidence="1">Protein modification; [NiFe] hydrogenase maturation.</text>
</comment>
<evidence type="ECO:0000259" key="11">
    <source>
        <dbReference type="PROSITE" id="PS51163"/>
    </source>
</evidence>
<accession>A0A0G3WJL0</accession>
<dbReference type="Gene3D" id="3.30.420.360">
    <property type="match status" value="1"/>
</dbReference>
<organism evidence="12 13">
    <name type="scientific">Endomicrobium proavitum</name>
    <dbReference type="NCBI Taxonomy" id="1408281"/>
    <lineage>
        <taxon>Bacteria</taxon>
        <taxon>Pseudomonadati</taxon>
        <taxon>Elusimicrobiota</taxon>
        <taxon>Endomicrobiia</taxon>
        <taxon>Endomicrobiales</taxon>
        <taxon>Endomicrobiaceae</taxon>
        <taxon>Endomicrobium</taxon>
    </lineage>
</organism>
<dbReference type="OrthoDB" id="9808093at2"/>
<dbReference type="InterPro" id="IPR004421">
    <property type="entry name" value="Carbamoyltransferase_HypF"/>
</dbReference>
<dbReference type="GO" id="GO:0003998">
    <property type="term" value="F:acylphosphatase activity"/>
    <property type="evidence" value="ECO:0007669"/>
    <property type="project" value="UniProtKB-EC"/>
</dbReference>
<dbReference type="Gene3D" id="3.30.420.40">
    <property type="match status" value="1"/>
</dbReference>
<dbReference type="PROSITE" id="PS51160">
    <property type="entry name" value="ACYLPHOSPHATASE_3"/>
    <property type="match status" value="1"/>
</dbReference>
<evidence type="ECO:0000256" key="5">
    <source>
        <dbReference type="ARBA" id="ARBA00022771"/>
    </source>
</evidence>
<dbReference type="EC" id="6.2.-.-" evidence="8"/>
<name>A0A0G3WJL0_9BACT</name>
<dbReference type="PIRSF" id="PIRSF006256">
    <property type="entry name" value="CMPcnvr_hdrg_mat"/>
    <property type="match status" value="1"/>
</dbReference>
<keyword evidence="3" id="KW-0436">Ligase</keyword>
<dbReference type="InterPro" id="IPR001792">
    <property type="entry name" value="Acylphosphatase-like_dom"/>
</dbReference>
<evidence type="ECO:0000256" key="7">
    <source>
        <dbReference type="ARBA" id="ARBA00048220"/>
    </source>
</evidence>
<protein>
    <recommendedName>
        <fullName evidence="8">Carbamoyltransferase</fullName>
        <ecNumber evidence="8">6.2.-.-</ecNumber>
    </recommendedName>
</protein>
<feature type="active site" evidence="9">
    <location>
        <position position="39"/>
    </location>
</feature>
<keyword evidence="4" id="KW-0479">Metal-binding</keyword>
<dbReference type="SUPFAM" id="SSF55821">
    <property type="entry name" value="YrdC/RibB"/>
    <property type="match status" value="1"/>
</dbReference>
<feature type="domain" description="YrdC-like" evidence="11">
    <location>
        <begin position="198"/>
        <end position="382"/>
    </location>
</feature>
<dbReference type="KEGG" id="epo:Epro_0305"/>
<dbReference type="GO" id="GO:0016874">
    <property type="term" value="F:ligase activity"/>
    <property type="evidence" value="ECO:0007669"/>
    <property type="project" value="UniProtKB-UniRule"/>
</dbReference>
<comment type="catalytic activity">
    <reaction evidence="9">
        <text>an acyl phosphate + H2O = a carboxylate + phosphate + H(+)</text>
        <dbReference type="Rhea" id="RHEA:14965"/>
        <dbReference type="ChEBI" id="CHEBI:15377"/>
        <dbReference type="ChEBI" id="CHEBI:15378"/>
        <dbReference type="ChEBI" id="CHEBI:29067"/>
        <dbReference type="ChEBI" id="CHEBI:43474"/>
        <dbReference type="ChEBI" id="CHEBI:59918"/>
        <dbReference type="EC" id="3.6.1.7"/>
    </reaction>
</comment>
<evidence type="ECO:0000256" key="1">
    <source>
        <dbReference type="ARBA" id="ARBA00004711"/>
    </source>
</evidence>
<dbReference type="GO" id="GO:0051604">
    <property type="term" value="P:protein maturation"/>
    <property type="evidence" value="ECO:0007669"/>
    <property type="project" value="TreeGrafter"/>
</dbReference>
<dbReference type="InterPro" id="IPR036046">
    <property type="entry name" value="Acylphosphatase-like_dom_sf"/>
</dbReference>
<dbReference type="InterPro" id="IPR051060">
    <property type="entry name" value="Carbamoyltrans_HypF-like"/>
</dbReference>
<evidence type="ECO:0000313" key="13">
    <source>
        <dbReference type="Proteomes" id="UP000035337"/>
    </source>
</evidence>
<dbReference type="GO" id="GO:0003725">
    <property type="term" value="F:double-stranded RNA binding"/>
    <property type="evidence" value="ECO:0007669"/>
    <property type="project" value="InterPro"/>
</dbReference>
<evidence type="ECO:0000256" key="8">
    <source>
        <dbReference type="PIRNR" id="PIRNR006256"/>
    </source>
</evidence>
<dbReference type="RefSeq" id="WP_052569949.1">
    <property type="nucleotide sequence ID" value="NZ_CP009498.1"/>
</dbReference>
<dbReference type="STRING" id="1408281.Epro_0305"/>
<dbReference type="Proteomes" id="UP000035337">
    <property type="component" value="Chromosome"/>
</dbReference>
<evidence type="ECO:0000256" key="4">
    <source>
        <dbReference type="ARBA" id="ARBA00022723"/>
    </source>
</evidence>
<dbReference type="Gene3D" id="3.30.110.120">
    <property type="match status" value="1"/>
</dbReference>
<keyword evidence="5" id="KW-0863">Zinc-finger</keyword>
<dbReference type="UniPathway" id="UPA00335"/>
<dbReference type="GO" id="GO:0016743">
    <property type="term" value="F:carboxyl- or carbamoyltransferase activity"/>
    <property type="evidence" value="ECO:0007669"/>
    <property type="project" value="UniProtKB-UniRule"/>
</dbReference>
<evidence type="ECO:0000256" key="9">
    <source>
        <dbReference type="PROSITE-ProRule" id="PRU00520"/>
    </source>
</evidence>
<proteinExistence type="inferred from homology"/>
<dbReference type="SUPFAM" id="SSF54975">
    <property type="entry name" value="Acylphosphatase/BLUF domain-like"/>
    <property type="match status" value="1"/>
</dbReference>
<dbReference type="InterPro" id="IPR041440">
    <property type="entry name" value="HypF_C"/>
</dbReference>
<dbReference type="EMBL" id="CP009498">
    <property type="protein sequence ID" value="AKL97684.1"/>
    <property type="molecule type" value="Genomic_DNA"/>
</dbReference>
<dbReference type="InterPro" id="IPR017945">
    <property type="entry name" value="DHBP_synth_RibB-like_a/b_dom"/>
</dbReference>
<dbReference type="InterPro" id="IPR006070">
    <property type="entry name" value="Sua5-like_dom"/>
</dbReference>
<dbReference type="AlphaFoldDB" id="A0A0G3WJL0"/>
<keyword evidence="13" id="KW-1185">Reference proteome</keyword>
<dbReference type="Pfam" id="PF17788">
    <property type="entry name" value="HypF_C"/>
    <property type="match status" value="1"/>
</dbReference>
<dbReference type="NCBIfam" id="TIGR00143">
    <property type="entry name" value="hypF"/>
    <property type="match status" value="1"/>
</dbReference>
<dbReference type="PANTHER" id="PTHR42959:SF1">
    <property type="entry name" value="CARBAMOYLTRANSFERASE HYPF"/>
    <property type="match status" value="1"/>
</dbReference>
<dbReference type="InterPro" id="IPR011125">
    <property type="entry name" value="Znf_HypF"/>
</dbReference>
<feature type="domain" description="Acylphosphatase-like" evidence="10">
    <location>
        <begin position="6"/>
        <end position="88"/>
    </location>
</feature>